<feature type="compositionally biased region" description="Basic and acidic residues" evidence="6">
    <location>
        <begin position="167"/>
        <end position="177"/>
    </location>
</feature>
<dbReference type="GO" id="GO:0006457">
    <property type="term" value="P:protein folding"/>
    <property type="evidence" value="ECO:0007669"/>
    <property type="project" value="TreeGrafter"/>
</dbReference>
<evidence type="ECO:0000313" key="10">
    <source>
        <dbReference type="EMBL" id="CCX04440.1"/>
    </source>
</evidence>
<keyword evidence="4" id="KW-0143">Chaperone</keyword>
<dbReference type="SUPFAM" id="SSF101391">
    <property type="entry name" value="Hsp90 co-chaperone CDC37"/>
    <property type="match status" value="1"/>
</dbReference>
<reference evidence="10 11" key="1">
    <citation type="journal article" date="2013" name="PLoS Genet.">
        <title>The genome and development-dependent transcriptomes of Pyronema confluens: a window into fungal evolution.</title>
        <authorList>
            <person name="Traeger S."/>
            <person name="Altegoer F."/>
            <person name="Freitag M."/>
            <person name="Gabaldon T."/>
            <person name="Kempken F."/>
            <person name="Kumar A."/>
            <person name="Marcet-Houben M."/>
            <person name="Poggeler S."/>
            <person name="Stajich J.E."/>
            <person name="Nowrousian M."/>
        </authorList>
    </citation>
    <scope>NUCLEOTIDE SEQUENCE [LARGE SCALE GENOMIC DNA]</scope>
    <source>
        <strain evidence="11">CBS 100304</strain>
        <tissue evidence="10">Vegetative mycelium</tissue>
    </source>
</reference>
<dbReference type="GO" id="GO:0005737">
    <property type="term" value="C:cytoplasm"/>
    <property type="evidence" value="ECO:0007669"/>
    <property type="project" value="UniProtKB-SubCell"/>
</dbReference>
<evidence type="ECO:0000259" key="7">
    <source>
        <dbReference type="SMART" id="SM01069"/>
    </source>
</evidence>
<evidence type="ECO:0000259" key="9">
    <source>
        <dbReference type="SMART" id="SM01071"/>
    </source>
</evidence>
<dbReference type="Pfam" id="PF08565">
    <property type="entry name" value="CDC37_M"/>
    <property type="match status" value="1"/>
</dbReference>
<sequence>MVLNYSKWDNIELSDDSDIEVHPNVDKRSFINAKRRQIHENRHLRKQQIGHYQTEIAGNKHLLKMMDQLIVTLETPSDSPIEQTVMQALIQLTTQDHSDAPVVPPGAPGYSQMIASLVDTIKKEIDETNPDDRWKAFIGKLKEHRGKLLQQTKDTGVKLENLEKEDKDKITSEDIHEGFSSGHVNKPETKPAPKKKTTTKVQAVEQLNAGASIPPAGDQSVSSGAEADVEDVAGDDDEDEHIEPTELGKRFSQIKIGEYHKCLRFISENPDVVAEKETDGLLIEAFNSQMAGKDAYAKQCVHQALLLQYCRQLGRDGVSLFFKRITTSGHQAQKVFHDDVHQTYSRIRERAKEIASEREKGSQGVEQIQLHAVDPNTTINISIPAENSEDPEVQAARKVYESFPPGLRRALESGSLDEVNKVLGKMSVEEAEEVVGQLGEGGMLSLESQVIDATTEEGQQMLHEIEEQEKRAKEGGSGTDTTTKGKQREEDLAAEVD</sequence>
<dbReference type="InterPro" id="IPR038189">
    <property type="entry name" value="Cdc37_Hsp90-bd_sf"/>
</dbReference>
<feature type="region of interest" description="Disordered" evidence="6">
    <location>
        <begin position="466"/>
        <end position="497"/>
    </location>
</feature>
<dbReference type="AlphaFoldDB" id="U4L324"/>
<comment type="subcellular location">
    <subcellularLocation>
        <location evidence="1">Cytoplasm</location>
    </subcellularLocation>
</comment>
<dbReference type="InterPro" id="IPR004918">
    <property type="entry name" value="Cdc37"/>
</dbReference>
<feature type="domain" description="Cdc37 Hsp90 binding" evidence="8">
    <location>
        <begin position="180"/>
        <end position="366"/>
    </location>
</feature>
<dbReference type="FunFam" id="1.20.58.610:FF:000002">
    <property type="entry name" value="Hsp90 co-chaperone Cdc37, putative"/>
    <property type="match status" value="1"/>
</dbReference>
<dbReference type="InterPro" id="IPR013855">
    <property type="entry name" value="Cdc37_N_dom"/>
</dbReference>
<evidence type="ECO:0000256" key="3">
    <source>
        <dbReference type="ARBA" id="ARBA00022490"/>
    </source>
</evidence>
<dbReference type="OrthoDB" id="440202at2759"/>
<keyword evidence="11" id="KW-1185">Reference proteome</keyword>
<dbReference type="SMART" id="SM01071">
    <property type="entry name" value="CDC37_N"/>
    <property type="match status" value="1"/>
</dbReference>
<dbReference type="SMART" id="SM01070">
    <property type="entry name" value="CDC37_M"/>
    <property type="match status" value="1"/>
</dbReference>
<dbReference type="PANTHER" id="PTHR12800">
    <property type="entry name" value="CDC37-RELATED"/>
    <property type="match status" value="1"/>
</dbReference>
<dbReference type="GO" id="GO:0051082">
    <property type="term" value="F:unfolded protein binding"/>
    <property type="evidence" value="ECO:0007669"/>
    <property type="project" value="TreeGrafter"/>
</dbReference>
<proteinExistence type="inferred from homology"/>
<evidence type="ECO:0000256" key="4">
    <source>
        <dbReference type="ARBA" id="ARBA00023186"/>
    </source>
</evidence>
<evidence type="ECO:0000256" key="5">
    <source>
        <dbReference type="ARBA" id="ARBA00031396"/>
    </source>
</evidence>
<feature type="domain" description="Cdc37 C-terminal" evidence="7">
    <location>
        <begin position="381"/>
        <end position="477"/>
    </location>
</feature>
<feature type="domain" description="Cdc37 N-terminal" evidence="9">
    <location>
        <begin position="2"/>
        <end position="182"/>
    </location>
</feature>
<dbReference type="eggNOG" id="KOG2260">
    <property type="taxonomic scope" value="Eukaryota"/>
</dbReference>
<dbReference type="OMA" id="NYSKWDQ"/>
<feature type="compositionally biased region" description="Acidic residues" evidence="6">
    <location>
        <begin position="227"/>
        <end position="240"/>
    </location>
</feature>
<evidence type="ECO:0000256" key="2">
    <source>
        <dbReference type="ARBA" id="ARBA00006222"/>
    </source>
</evidence>
<protein>
    <recommendedName>
        <fullName evidence="5">Hsp90 chaperone protein kinase-targeting subunit</fullName>
    </recommendedName>
</protein>
<dbReference type="EMBL" id="HF935204">
    <property type="protein sequence ID" value="CCX04440.1"/>
    <property type="molecule type" value="Genomic_DNA"/>
</dbReference>
<keyword evidence="3" id="KW-0963">Cytoplasm</keyword>
<dbReference type="PANTHER" id="PTHR12800:SF4">
    <property type="entry name" value="HSP90 CO-CHAPERONE CDC37"/>
    <property type="match status" value="1"/>
</dbReference>
<gene>
    <name evidence="10" type="ORF">PCON_02278</name>
</gene>
<dbReference type="GO" id="GO:0050821">
    <property type="term" value="P:protein stabilization"/>
    <property type="evidence" value="ECO:0007669"/>
    <property type="project" value="TreeGrafter"/>
</dbReference>
<dbReference type="InterPro" id="IPR013874">
    <property type="entry name" value="Cdc37_Hsp90-bd"/>
</dbReference>
<dbReference type="GO" id="GO:0031072">
    <property type="term" value="F:heat shock protein binding"/>
    <property type="evidence" value="ECO:0007669"/>
    <property type="project" value="TreeGrafter"/>
</dbReference>
<dbReference type="InterPro" id="IPR013873">
    <property type="entry name" value="Cdc37_C"/>
</dbReference>
<dbReference type="Pfam" id="PF08564">
    <property type="entry name" value="CDC37_C"/>
    <property type="match status" value="1"/>
</dbReference>
<organism evidence="10 11">
    <name type="scientific">Pyronema omphalodes (strain CBS 100304)</name>
    <name type="common">Pyronema confluens</name>
    <dbReference type="NCBI Taxonomy" id="1076935"/>
    <lineage>
        <taxon>Eukaryota</taxon>
        <taxon>Fungi</taxon>
        <taxon>Dikarya</taxon>
        <taxon>Ascomycota</taxon>
        <taxon>Pezizomycotina</taxon>
        <taxon>Pezizomycetes</taxon>
        <taxon>Pezizales</taxon>
        <taxon>Pyronemataceae</taxon>
        <taxon>Pyronema</taxon>
    </lineage>
</organism>
<accession>U4L324</accession>
<name>U4L324_PYROM</name>
<dbReference type="GO" id="GO:0051087">
    <property type="term" value="F:protein-folding chaperone binding"/>
    <property type="evidence" value="ECO:0007669"/>
    <property type="project" value="TreeGrafter"/>
</dbReference>
<dbReference type="GO" id="GO:0019901">
    <property type="term" value="F:protein kinase binding"/>
    <property type="evidence" value="ECO:0007669"/>
    <property type="project" value="InterPro"/>
</dbReference>
<evidence type="ECO:0000256" key="1">
    <source>
        <dbReference type="ARBA" id="ARBA00004496"/>
    </source>
</evidence>
<dbReference type="SMART" id="SM01069">
    <property type="entry name" value="CDC37_C"/>
    <property type="match status" value="1"/>
</dbReference>
<evidence type="ECO:0000259" key="8">
    <source>
        <dbReference type="SMART" id="SM01070"/>
    </source>
</evidence>
<dbReference type="STRING" id="1076935.U4L324"/>
<feature type="region of interest" description="Disordered" evidence="6">
    <location>
        <begin position="167"/>
        <end position="240"/>
    </location>
</feature>
<dbReference type="Gene3D" id="1.20.58.610">
    <property type="entry name" value="Cdc37, Hsp90 binding domain"/>
    <property type="match status" value="1"/>
</dbReference>
<dbReference type="Pfam" id="PF03234">
    <property type="entry name" value="CDC37_N"/>
    <property type="match status" value="1"/>
</dbReference>
<comment type="similarity">
    <text evidence="2">Belongs to the CDC37 family.</text>
</comment>
<evidence type="ECO:0000256" key="6">
    <source>
        <dbReference type="SAM" id="MobiDB-lite"/>
    </source>
</evidence>
<evidence type="ECO:0000313" key="11">
    <source>
        <dbReference type="Proteomes" id="UP000018144"/>
    </source>
</evidence>
<dbReference type="Proteomes" id="UP000018144">
    <property type="component" value="Unassembled WGS sequence"/>
</dbReference>